<reference evidence="7" key="1">
    <citation type="journal article" date="2019" name="Int. J. Syst. Evol. Microbiol.">
        <title>The Global Catalogue of Microorganisms (GCM) 10K type strain sequencing project: providing services to taxonomists for standard genome sequencing and annotation.</title>
        <authorList>
            <consortium name="The Broad Institute Genomics Platform"/>
            <consortium name="The Broad Institute Genome Sequencing Center for Infectious Disease"/>
            <person name="Wu L."/>
            <person name="Ma J."/>
        </authorList>
    </citation>
    <scope>NUCLEOTIDE SEQUENCE [LARGE SCALE GENOMIC DNA]</scope>
    <source>
        <strain evidence="7">XZYJT-10</strain>
    </source>
</reference>
<dbReference type="RefSeq" id="WP_378969207.1">
    <property type="nucleotide sequence ID" value="NZ_JBHTBJ010000011.1"/>
</dbReference>
<dbReference type="EMBL" id="JBHTBJ010000011">
    <property type="protein sequence ID" value="MFC7275733.1"/>
    <property type="molecule type" value="Genomic_DNA"/>
</dbReference>
<dbReference type="Gene3D" id="2.60.40.1220">
    <property type="match status" value="1"/>
</dbReference>
<feature type="domain" description="DUF4082" evidence="4">
    <location>
        <begin position="911"/>
        <end position="1057"/>
    </location>
</feature>
<protein>
    <submittedName>
        <fullName evidence="6">N,N-dimethylformamidase beta subunit family domain-containing protein</fullName>
    </submittedName>
</protein>
<keyword evidence="7" id="KW-1185">Reference proteome</keyword>
<dbReference type="Proteomes" id="UP001596548">
    <property type="component" value="Unassembled WGS sequence"/>
</dbReference>
<proteinExistence type="predicted"/>
<dbReference type="Gene3D" id="2.60.40.650">
    <property type="match status" value="1"/>
</dbReference>
<dbReference type="InterPro" id="IPR014755">
    <property type="entry name" value="Cu-Rt/internalin_Ig-like"/>
</dbReference>
<name>A0ABW2HRH1_9ACTN</name>
<dbReference type="InterPro" id="IPR014756">
    <property type="entry name" value="Ig_E-set"/>
</dbReference>
<feature type="domain" description="N,N-dimethylformamidase beta subunit-like C-terminal" evidence="5">
    <location>
        <begin position="94"/>
        <end position="488"/>
    </location>
</feature>
<evidence type="ECO:0000259" key="5">
    <source>
        <dbReference type="Pfam" id="PF20254"/>
    </source>
</evidence>
<sequence length="1064" mass="110129">MRNLMTFRWRSLLVFVLVAAGLPVIAAGPAAADACAPLINPIACENSKPGTPPSTWDISGSGSAALQGFSTQISVNVGETVNFKIKSTATSYRLDIYRMGYYGGNGARLITSVNPVGRQTQPNCLSQASTGLVDCGNWAVSASWPVPSTAVSGIYFARLVRTDGTSGASHIPFVVRDDSSHSGVVFQTSDSTWQAYNQYGGNSLYVGSPAGRAYKVSYNRPITTRGTGAEDFVFNAEYPMVRWLEANGYDVSYIAGVDADRSGALLKNHKAFLSVGHDEYWSGQQRANVEAARDAGVHLAFFSGNEVFWKTRWEASTDGSNTAYRTMVCYKETHANAKIDPTAAWTGTWRDPRFSPPADGGRPENGLTGTIFKVNAGTVSLKVPAADGKMRLWRGTTVATQAAGATATLGSGTIGYEWDTDEDNGARPRGLIKLSTTSASGLDVLQDYGSTYAGGSATHNLTLYRAPSGALVFGAGTVQWSWGLDSNHDRGSGAASTPMKQATVNLLADMGVQPGTLQSGLTAAAASTDTVGPAAVITTPAAGANLPAGATTAISGTATDSGGVVGGVEISTDNGSTWHPANGRGSWTYNWTPSTAGTTTIRVRATDDSGNVGADVTRSVTVGARTCPCTIWSAGTVPATPADPDSAGTELGIRFRADVAGQVTAIRFYKSSTNTGTHVGRLWTNSGTQLASVTFTGESASGWQQANLSTPVTLAPNTTYVVSYYAPNGHYAGDTSYFANQGFDSAPLHALRDGVDGVNGVYRYGTGFPTLAWLSANYYVDVVFTTGAGAPDTTAPTVTARTPASGATGVPVTTTATATFSEPVQSATISMGLKNAAGDSIAGAAAYNSATNTATFTPSAALAGNTTYTASVSGAKDLAGNTMTATSWSFTTATVTTPPAGTTYTIWPATAVPGTPADSDTVAVELGTRFRSDVAGQITGIRFYKGSGNTGTHVGHLWSASGTLLGTATFSGESATGWQTASFATPVTIAANTTYVVSYYAPVGRYAGDTGYFASTGVDNGPLHALRDGVDGANGLYRYGAGGGFPTNTWQSTNYWVDVVFTAP</sequence>
<comment type="caution">
    <text evidence="6">The sequence shown here is derived from an EMBL/GenBank/DDBJ whole genome shotgun (WGS) entry which is preliminary data.</text>
</comment>
<dbReference type="Pfam" id="PF13205">
    <property type="entry name" value="Big_5"/>
    <property type="match status" value="1"/>
</dbReference>
<evidence type="ECO:0000313" key="6">
    <source>
        <dbReference type="EMBL" id="MFC7275733.1"/>
    </source>
</evidence>
<dbReference type="Pfam" id="PF17957">
    <property type="entry name" value="Big_7"/>
    <property type="match status" value="1"/>
</dbReference>
<feature type="chain" id="PRO_5047461884" evidence="2">
    <location>
        <begin position="27"/>
        <end position="1064"/>
    </location>
</feature>
<keyword evidence="1 2" id="KW-0732">Signal</keyword>
<gene>
    <name evidence="6" type="ORF">ACFQS1_17225</name>
</gene>
<dbReference type="InterPro" id="IPR046540">
    <property type="entry name" value="DMFA2_C"/>
</dbReference>
<accession>A0ABW2HRH1</accession>
<dbReference type="Pfam" id="PF20254">
    <property type="entry name" value="DMFA2_C"/>
    <property type="match status" value="1"/>
</dbReference>
<dbReference type="InterPro" id="IPR025141">
    <property type="entry name" value="DUF4082"/>
</dbReference>
<dbReference type="SUPFAM" id="SSF81296">
    <property type="entry name" value="E set domains"/>
    <property type="match status" value="1"/>
</dbReference>
<evidence type="ECO:0000256" key="1">
    <source>
        <dbReference type="ARBA" id="ARBA00022729"/>
    </source>
</evidence>
<evidence type="ECO:0000313" key="7">
    <source>
        <dbReference type="Proteomes" id="UP001596548"/>
    </source>
</evidence>
<dbReference type="InterPro" id="IPR032812">
    <property type="entry name" value="SbsA_Ig"/>
</dbReference>
<evidence type="ECO:0000259" key="3">
    <source>
        <dbReference type="Pfam" id="PF13205"/>
    </source>
</evidence>
<evidence type="ECO:0000259" key="4">
    <source>
        <dbReference type="Pfam" id="PF13313"/>
    </source>
</evidence>
<evidence type="ECO:0000256" key="2">
    <source>
        <dbReference type="SAM" id="SignalP"/>
    </source>
</evidence>
<feature type="signal peptide" evidence="2">
    <location>
        <begin position="1"/>
        <end position="26"/>
    </location>
</feature>
<feature type="domain" description="SbsA Ig-like" evidence="3">
    <location>
        <begin position="792"/>
        <end position="892"/>
    </location>
</feature>
<organism evidence="6 7">
    <name type="scientific">Paractinoplanes rhizophilus</name>
    <dbReference type="NCBI Taxonomy" id="1416877"/>
    <lineage>
        <taxon>Bacteria</taxon>
        <taxon>Bacillati</taxon>
        <taxon>Actinomycetota</taxon>
        <taxon>Actinomycetes</taxon>
        <taxon>Micromonosporales</taxon>
        <taxon>Micromonosporaceae</taxon>
        <taxon>Paractinoplanes</taxon>
    </lineage>
</organism>
<dbReference type="Pfam" id="PF13313">
    <property type="entry name" value="DUF4082"/>
    <property type="match status" value="2"/>
</dbReference>
<feature type="domain" description="DUF4082" evidence="4">
    <location>
        <begin position="636"/>
        <end position="780"/>
    </location>
</feature>